<sequence length="184" mass="21736">MTQKNIGNRKALRSQKKISQALIDLMADRPYEEITISKLTDHAGLSRRTFYRNYTSKDDIINQYYHSIWEEYTEEVQKEEDTSLTNIALVFFNIIYKHRELLSLFNQNNLFYLFLNQVSYLMIKDYPNRSTAFDSMDSASLAYITLFISGGFFQMAKAWFDGGQKESPQELADYLKDLEKIYYN</sequence>
<dbReference type="Pfam" id="PF14278">
    <property type="entry name" value="TetR_C_8"/>
    <property type="match status" value="1"/>
</dbReference>
<dbReference type="GO" id="GO:0003677">
    <property type="term" value="F:DNA binding"/>
    <property type="evidence" value="ECO:0007669"/>
    <property type="project" value="UniProtKB-UniRule"/>
</dbReference>
<evidence type="ECO:0000256" key="1">
    <source>
        <dbReference type="ARBA" id="ARBA00023125"/>
    </source>
</evidence>
<feature type="transmembrane region" description="Helical" evidence="3">
    <location>
        <begin position="141"/>
        <end position="160"/>
    </location>
</feature>
<accession>A0AA43UBP2</accession>
<feature type="transmembrane region" description="Helical" evidence="3">
    <location>
        <begin position="101"/>
        <end position="121"/>
    </location>
</feature>
<dbReference type="InterPro" id="IPR001647">
    <property type="entry name" value="HTH_TetR"/>
</dbReference>
<reference evidence="5" key="1">
    <citation type="submission" date="2023-07" db="EMBL/GenBank/DDBJ databases">
        <title>Between Cages and Wild: Unraveling the Impact of Captivity on Animal Microbiomes and Antimicrobial Resistance.</title>
        <authorList>
            <person name="Schmartz G.P."/>
            <person name="Rehner J."/>
            <person name="Schuff M.J."/>
            <person name="Becker S.L."/>
            <person name="Kravczyk M."/>
            <person name="Gurevich A."/>
            <person name="Francke R."/>
            <person name="Mueller R."/>
            <person name="Keller V."/>
            <person name="Keller A."/>
        </authorList>
    </citation>
    <scope>NUCLEOTIDE SEQUENCE</scope>
    <source>
        <strain evidence="5">S39M_St_73</strain>
    </source>
</reference>
<proteinExistence type="predicted"/>
<keyword evidence="3" id="KW-0472">Membrane</keyword>
<dbReference type="PROSITE" id="PS50977">
    <property type="entry name" value="HTH_TETR_2"/>
    <property type="match status" value="1"/>
</dbReference>
<dbReference type="InterPro" id="IPR009057">
    <property type="entry name" value="Homeodomain-like_sf"/>
</dbReference>
<dbReference type="AlphaFoldDB" id="A0AA43UBP2"/>
<gene>
    <name evidence="5" type="ORF">Q4F26_00590</name>
</gene>
<keyword evidence="3" id="KW-1133">Transmembrane helix</keyword>
<dbReference type="InterPro" id="IPR039532">
    <property type="entry name" value="TetR_C_Firmicutes"/>
</dbReference>
<dbReference type="Proteomes" id="UP001171751">
    <property type="component" value="Unassembled WGS sequence"/>
</dbReference>
<keyword evidence="1 2" id="KW-0238">DNA-binding</keyword>
<evidence type="ECO:0000313" key="5">
    <source>
        <dbReference type="EMBL" id="MDO5456817.1"/>
    </source>
</evidence>
<evidence type="ECO:0000259" key="4">
    <source>
        <dbReference type="PROSITE" id="PS50977"/>
    </source>
</evidence>
<keyword evidence="6" id="KW-1185">Reference proteome</keyword>
<keyword evidence="3" id="KW-0812">Transmembrane</keyword>
<dbReference type="PANTHER" id="PTHR43479:SF11">
    <property type="entry name" value="ACREF_ENVCD OPERON REPRESSOR-RELATED"/>
    <property type="match status" value="1"/>
</dbReference>
<comment type="caution">
    <text evidence="5">The sequence shown here is derived from an EMBL/GenBank/DDBJ whole genome shotgun (WGS) entry which is preliminary data.</text>
</comment>
<feature type="DNA-binding region" description="H-T-H motif" evidence="2">
    <location>
        <begin position="35"/>
        <end position="54"/>
    </location>
</feature>
<dbReference type="InterPro" id="IPR050624">
    <property type="entry name" value="HTH-type_Tx_Regulator"/>
</dbReference>
<evidence type="ECO:0000256" key="2">
    <source>
        <dbReference type="PROSITE-ProRule" id="PRU00335"/>
    </source>
</evidence>
<dbReference type="EMBL" id="JAUNQW010000001">
    <property type="protein sequence ID" value="MDO5456817.1"/>
    <property type="molecule type" value="Genomic_DNA"/>
</dbReference>
<dbReference type="Pfam" id="PF00440">
    <property type="entry name" value="TetR_N"/>
    <property type="match status" value="1"/>
</dbReference>
<evidence type="ECO:0000256" key="3">
    <source>
        <dbReference type="SAM" id="Phobius"/>
    </source>
</evidence>
<dbReference type="PANTHER" id="PTHR43479">
    <property type="entry name" value="ACREF/ENVCD OPERON REPRESSOR-RELATED"/>
    <property type="match status" value="1"/>
</dbReference>
<name>A0AA43UBP2_9LACT</name>
<protein>
    <submittedName>
        <fullName evidence="5">TetR/AcrR family transcriptional regulator</fullName>
    </submittedName>
</protein>
<dbReference type="Gene3D" id="1.10.357.10">
    <property type="entry name" value="Tetracycline Repressor, domain 2"/>
    <property type="match status" value="1"/>
</dbReference>
<evidence type="ECO:0000313" key="6">
    <source>
        <dbReference type="Proteomes" id="UP001171751"/>
    </source>
</evidence>
<organism evidence="5 6">
    <name type="scientific">Atopococcus tabaci</name>
    <dbReference type="NCBI Taxonomy" id="269774"/>
    <lineage>
        <taxon>Bacteria</taxon>
        <taxon>Bacillati</taxon>
        <taxon>Bacillota</taxon>
        <taxon>Bacilli</taxon>
        <taxon>Lactobacillales</taxon>
        <taxon>Carnobacteriaceae</taxon>
        <taxon>Atopococcus</taxon>
    </lineage>
</organism>
<feature type="domain" description="HTH tetR-type" evidence="4">
    <location>
        <begin position="12"/>
        <end position="72"/>
    </location>
</feature>
<dbReference type="SUPFAM" id="SSF46689">
    <property type="entry name" value="Homeodomain-like"/>
    <property type="match status" value="1"/>
</dbReference>